<gene>
    <name evidence="1" type="ORF">G3A56_01490</name>
</gene>
<dbReference type="RefSeq" id="WP_164056032.1">
    <property type="nucleotide sequence ID" value="NZ_CP048632.1"/>
</dbReference>
<dbReference type="EMBL" id="CP048632">
    <property type="protein sequence ID" value="QIB36833.1"/>
    <property type="molecule type" value="Genomic_DNA"/>
</dbReference>
<dbReference type="KEGG" id="roy:G3A56_01490"/>
<reference evidence="1 2" key="1">
    <citation type="submission" date="2020-02" db="EMBL/GenBank/DDBJ databases">
        <title>Plant-Promoting Endophytic Bacterium Rhizobium oryzihabitans sp. nov., Isolated from the Root of Rice.</title>
        <authorList>
            <person name="zhao J."/>
            <person name="Zhang G."/>
        </authorList>
    </citation>
    <scope>NUCLEOTIDE SEQUENCE [LARGE SCALE GENOMIC DNA]</scope>
    <source>
        <strain evidence="1 2">M15</strain>
    </source>
</reference>
<sequence length="268" mass="29292">MVTDEMIEKAQQILDASFQKDYWISGPPEEATKRALEAALSAAESDELYNADALMNDGGNNRQTAAEEVLTYLLIEVVGAPDDVPYSANRAGVLIEERLNQKPAPSVAVKALRDNARFLVDRVSHHGSIAVVDQDLIDGLRDAVNEFDALSAQVQDDWTVSDTECASEILLLLGIGSDPSKEPGADWRRDKVAKIIRRHIDDRSAQVQDVAGCLPEEVHEAATEVITAHECGMLRQTIWWETAAFLLAEYTMKAGDYAAAPAKQEGGE</sequence>
<protein>
    <submittedName>
        <fullName evidence="1">Uncharacterized protein</fullName>
    </submittedName>
</protein>
<name>A0A7L5BDM3_9HYPH</name>
<dbReference type="AlphaFoldDB" id="A0A7L5BDM3"/>
<dbReference type="Proteomes" id="UP000464865">
    <property type="component" value="Chromosome M15-11"/>
</dbReference>
<evidence type="ECO:0000313" key="2">
    <source>
        <dbReference type="Proteomes" id="UP000464865"/>
    </source>
</evidence>
<proteinExistence type="predicted"/>
<keyword evidence="2" id="KW-1185">Reference proteome</keyword>
<organism evidence="1 2">
    <name type="scientific">Rhizobium oryzihabitans</name>
    <dbReference type="NCBI Taxonomy" id="2267833"/>
    <lineage>
        <taxon>Bacteria</taxon>
        <taxon>Pseudomonadati</taxon>
        <taxon>Pseudomonadota</taxon>
        <taxon>Alphaproteobacteria</taxon>
        <taxon>Hyphomicrobiales</taxon>
        <taxon>Rhizobiaceae</taxon>
        <taxon>Rhizobium/Agrobacterium group</taxon>
        <taxon>Rhizobium</taxon>
    </lineage>
</organism>
<accession>A0A7L5BDM3</accession>
<evidence type="ECO:0000313" key="1">
    <source>
        <dbReference type="EMBL" id="QIB36833.1"/>
    </source>
</evidence>